<gene>
    <name evidence="3" type="ORF">AMELA_G00021210</name>
</gene>
<evidence type="ECO:0000313" key="3">
    <source>
        <dbReference type="EMBL" id="KAF4092454.1"/>
    </source>
</evidence>
<feature type="domain" description="Ig-like" evidence="2">
    <location>
        <begin position="18"/>
        <end position="70"/>
    </location>
</feature>
<dbReference type="PANTHER" id="PTHR23266">
    <property type="entry name" value="IMMUNOGLOBULIN HEAVY CHAIN"/>
    <property type="match status" value="1"/>
</dbReference>
<dbReference type="Gene3D" id="2.60.40.10">
    <property type="entry name" value="Immunoglobulins"/>
    <property type="match status" value="1"/>
</dbReference>
<evidence type="ECO:0000256" key="1">
    <source>
        <dbReference type="SAM" id="SignalP"/>
    </source>
</evidence>
<accession>A0A7J6BBL5</accession>
<dbReference type="InterPro" id="IPR050199">
    <property type="entry name" value="IgHV"/>
</dbReference>
<evidence type="ECO:0000313" key="4">
    <source>
        <dbReference type="Proteomes" id="UP000593565"/>
    </source>
</evidence>
<dbReference type="SUPFAM" id="SSF48726">
    <property type="entry name" value="Immunoglobulin"/>
    <property type="match status" value="1"/>
</dbReference>
<keyword evidence="1" id="KW-0732">Signal</keyword>
<feature type="signal peptide" evidence="1">
    <location>
        <begin position="1"/>
        <end position="19"/>
    </location>
</feature>
<dbReference type="PROSITE" id="PS50835">
    <property type="entry name" value="IG_LIKE"/>
    <property type="match status" value="1"/>
</dbReference>
<proteinExistence type="predicted"/>
<sequence>MISTYLLLLLLAAVHCVQCVELIQPGSTVLTPGQSVTLTCKVSGYSLTNTYCTEWIRQSAGKTLEWIGSI</sequence>
<reference evidence="3 4" key="1">
    <citation type="submission" date="2020-02" db="EMBL/GenBank/DDBJ databases">
        <title>A chromosome-scale genome assembly of the black bullhead catfish (Ameiurus melas).</title>
        <authorList>
            <person name="Wen M."/>
            <person name="Zham M."/>
            <person name="Cabau C."/>
            <person name="Klopp C."/>
            <person name="Donnadieu C."/>
            <person name="Roques C."/>
            <person name="Bouchez O."/>
            <person name="Lampietro C."/>
            <person name="Jouanno E."/>
            <person name="Herpin A."/>
            <person name="Louis A."/>
            <person name="Berthelot C."/>
            <person name="Parey E."/>
            <person name="Roest-Crollius H."/>
            <person name="Braasch I."/>
            <person name="Postlethwait J."/>
            <person name="Robinson-Rechavi M."/>
            <person name="Echchiki A."/>
            <person name="Begum T."/>
            <person name="Montfort J."/>
            <person name="Schartl M."/>
            <person name="Bobe J."/>
            <person name="Guiguen Y."/>
        </authorList>
    </citation>
    <scope>NUCLEOTIDE SEQUENCE [LARGE SCALE GENOMIC DNA]</scope>
    <source>
        <strain evidence="3">M_S1</strain>
        <tissue evidence="3">Blood</tissue>
    </source>
</reference>
<comment type="caution">
    <text evidence="3">The sequence shown here is derived from an EMBL/GenBank/DDBJ whole genome shotgun (WGS) entry which is preliminary data.</text>
</comment>
<keyword evidence="4" id="KW-1185">Reference proteome</keyword>
<dbReference type="AlphaFoldDB" id="A0A7J6BBL5"/>
<feature type="non-terminal residue" evidence="3">
    <location>
        <position position="70"/>
    </location>
</feature>
<evidence type="ECO:0000259" key="2">
    <source>
        <dbReference type="PROSITE" id="PS50835"/>
    </source>
</evidence>
<dbReference type="EMBL" id="JAAGNN010000002">
    <property type="protein sequence ID" value="KAF4092454.1"/>
    <property type="molecule type" value="Genomic_DNA"/>
</dbReference>
<name>A0A7J6BBL5_AMEME</name>
<feature type="chain" id="PRO_5029776460" description="Ig-like domain-containing protein" evidence="1">
    <location>
        <begin position="20"/>
        <end position="70"/>
    </location>
</feature>
<protein>
    <recommendedName>
        <fullName evidence="2">Ig-like domain-containing protein</fullName>
    </recommendedName>
</protein>
<dbReference type="InterPro" id="IPR036179">
    <property type="entry name" value="Ig-like_dom_sf"/>
</dbReference>
<dbReference type="Proteomes" id="UP000593565">
    <property type="component" value="Unassembled WGS sequence"/>
</dbReference>
<organism evidence="3 4">
    <name type="scientific">Ameiurus melas</name>
    <name type="common">Black bullhead</name>
    <name type="synonym">Silurus melas</name>
    <dbReference type="NCBI Taxonomy" id="219545"/>
    <lineage>
        <taxon>Eukaryota</taxon>
        <taxon>Metazoa</taxon>
        <taxon>Chordata</taxon>
        <taxon>Craniata</taxon>
        <taxon>Vertebrata</taxon>
        <taxon>Euteleostomi</taxon>
        <taxon>Actinopterygii</taxon>
        <taxon>Neopterygii</taxon>
        <taxon>Teleostei</taxon>
        <taxon>Ostariophysi</taxon>
        <taxon>Siluriformes</taxon>
        <taxon>Ictaluridae</taxon>
        <taxon>Ameiurus</taxon>
    </lineage>
</organism>
<dbReference type="InterPro" id="IPR013783">
    <property type="entry name" value="Ig-like_fold"/>
</dbReference>
<dbReference type="InterPro" id="IPR007110">
    <property type="entry name" value="Ig-like_dom"/>
</dbReference>